<dbReference type="PANTHER" id="PTHR32432">
    <property type="entry name" value="CELL DIVISION PROTEIN FTSA-RELATED"/>
    <property type="match status" value="1"/>
</dbReference>
<organism evidence="2 3">
    <name type="scientific">Shewanella glacialipiscicola</name>
    <dbReference type="NCBI Taxonomy" id="614069"/>
    <lineage>
        <taxon>Bacteria</taxon>
        <taxon>Pseudomonadati</taxon>
        <taxon>Pseudomonadota</taxon>
        <taxon>Gammaproteobacteria</taxon>
        <taxon>Alteromonadales</taxon>
        <taxon>Shewanellaceae</taxon>
        <taxon>Shewanella</taxon>
    </lineage>
</organism>
<dbReference type="EMBL" id="BSUY01000001">
    <property type="protein sequence ID" value="GMA84183.1"/>
    <property type="molecule type" value="Genomic_DNA"/>
</dbReference>
<protein>
    <submittedName>
        <fullName evidence="2">Pilus assembly protein PilM</fullName>
    </submittedName>
</protein>
<dbReference type="PANTHER" id="PTHR32432:SF3">
    <property type="entry name" value="ETHANOLAMINE UTILIZATION PROTEIN EUTJ"/>
    <property type="match status" value="1"/>
</dbReference>
<reference evidence="3" key="1">
    <citation type="journal article" date="2019" name="Int. J. Syst. Evol. Microbiol.">
        <title>The Global Catalogue of Microorganisms (GCM) 10K type strain sequencing project: providing services to taxonomists for standard genome sequencing and annotation.</title>
        <authorList>
            <consortium name="The Broad Institute Genomics Platform"/>
            <consortium name="The Broad Institute Genome Sequencing Center for Infectious Disease"/>
            <person name="Wu L."/>
            <person name="Ma J."/>
        </authorList>
    </citation>
    <scope>NUCLEOTIDE SEQUENCE [LARGE SCALE GENOMIC DNA]</scope>
    <source>
        <strain evidence="3">NBRC 102030</strain>
    </source>
</reference>
<keyword evidence="3" id="KW-1185">Reference proteome</keyword>
<dbReference type="CDD" id="cd24049">
    <property type="entry name" value="ASKHA_NBD_PilM"/>
    <property type="match status" value="1"/>
</dbReference>
<evidence type="ECO:0000259" key="1">
    <source>
        <dbReference type="SMART" id="SM00842"/>
    </source>
</evidence>
<sequence>MDMLSNLWKRQAPQMVGIDIGSHEVKAILLSKTADGYKILSHAAVPIKKGAVNDHDIRDADSVVECLRYIKRNLPKSVKYAAVSVSGSAVMTKVIYMDASLSEEEMEAQIEIEADNLIPYSLDEVSIDFETLSVNSTDPTKVDVLLSACRTDNIDVRVDALDSVELEAKVVDVEGYALGRAAELILAQLPEGAKYKAVAMVDIGANMTTFSVVESGETTFIREQAFGGEQFTQSILSFYGMTYEQAEKAKVEGDLPRNYMFEVLSPFQAQLLQQIKRTLQIYCTSSGKDKVDYLVLCGGTSRLEGMANLLANELGIHTIIADPFQGCLHADESVKNALQPSISKYMIACGLALRSYGQWRT</sequence>
<comment type="caution">
    <text evidence="2">The sequence shown here is derived from an EMBL/GenBank/DDBJ whole genome shotgun (WGS) entry which is preliminary data.</text>
</comment>
<feature type="domain" description="SHS2" evidence="1">
    <location>
        <begin position="15"/>
        <end position="182"/>
    </location>
</feature>
<dbReference type="Gene3D" id="3.30.420.40">
    <property type="match status" value="2"/>
</dbReference>
<dbReference type="SUPFAM" id="SSF53067">
    <property type="entry name" value="Actin-like ATPase domain"/>
    <property type="match status" value="2"/>
</dbReference>
<dbReference type="SMART" id="SM00842">
    <property type="entry name" value="FtsA"/>
    <property type="match status" value="1"/>
</dbReference>
<dbReference type="PIRSF" id="PIRSF019169">
    <property type="entry name" value="PilM"/>
    <property type="match status" value="1"/>
</dbReference>
<dbReference type="InterPro" id="IPR005883">
    <property type="entry name" value="PilM"/>
</dbReference>
<dbReference type="Gene3D" id="3.30.1490.300">
    <property type="match status" value="1"/>
</dbReference>
<evidence type="ECO:0000313" key="3">
    <source>
        <dbReference type="Proteomes" id="UP001157046"/>
    </source>
</evidence>
<dbReference type="Proteomes" id="UP001157046">
    <property type="component" value="Unassembled WGS sequence"/>
</dbReference>
<evidence type="ECO:0000313" key="2">
    <source>
        <dbReference type="EMBL" id="GMA84183.1"/>
    </source>
</evidence>
<dbReference type="InterPro" id="IPR003494">
    <property type="entry name" value="SHS2_FtsA"/>
</dbReference>
<dbReference type="InterPro" id="IPR043129">
    <property type="entry name" value="ATPase_NBD"/>
</dbReference>
<name>A0ABQ6J9Q8_9GAMM</name>
<dbReference type="Pfam" id="PF11104">
    <property type="entry name" value="PilM_2"/>
    <property type="match status" value="1"/>
</dbReference>
<gene>
    <name evidence="2" type="primary">pilM</name>
    <name evidence="2" type="ORF">GCM10025855_37160</name>
</gene>
<dbReference type="InterPro" id="IPR050696">
    <property type="entry name" value="FtsA/MreB"/>
</dbReference>
<proteinExistence type="predicted"/>
<dbReference type="NCBIfam" id="TIGR01175">
    <property type="entry name" value="pilM"/>
    <property type="match status" value="1"/>
</dbReference>
<accession>A0ABQ6J9Q8</accession>